<reference evidence="1" key="1">
    <citation type="submission" date="2015-07" db="EMBL/GenBank/DDBJ databases">
        <title>Draft genome sequence of Streptomyces fradiae, a resistant strain to nitron-oligomycin.</title>
        <authorList>
            <person name="Vatlin A.A."/>
            <person name="Bekker O.B."/>
            <person name="Danilenko V.N."/>
        </authorList>
    </citation>
    <scope>NUCLEOTIDE SEQUENCE</scope>
    <source>
        <strain evidence="1">Olg1-1</strain>
    </source>
</reference>
<evidence type="ECO:0000313" key="1">
    <source>
        <dbReference type="EMBL" id="KNE83547.1"/>
    </source>
</evidence>
<comment type="caution">
    <text evidence="1">The sequence shown here is derived from an EMBL/GenBank/DDBJ whole genome shotgun (WGS) entry which is preliminary data.</text>
</comment>
<name>A0ACC4WHE0_STRFR</name>
<dbReference type="EMBL" id="LGSP01000005">
    <property type="protein sequence ID" value="KNE83547.1"/>
    <property type="molecule type" value="Genomic_DNA"/>
</dbReference>
<accession>A0ACC4WHE0</accession>
<keyword evidence="2" id="KW-1185">Reference proteome</keyword>
<proteinExistence type="predicted"/>
<evidence type="ECO:0000313" key="2">
    <source>
        <dbReference type="Proteomes" id="UP000037185"/>
    </source>
</evidence>
<dbReference type="Proteomes" id="UP000037185">
    <property type="component" value="Unassembled WGS sequence"/>
</dbReference>
<sequence>MTSAREVTCRPPYRRALWFFLALGVAGAVLALARAASRGTLLDVWLGVGLFCALVGFASVRGVTAEVCGDARGLRYRTLLRHRSVPWRDIADIRIQLRSTGAHRSEEVRRVGLVLRDGRKRLLPLPVGRSSSDRKFEAELDALRALHRRYGTPESDHLPVVSDRTAGRGWGGSLCLCALLLAGAGVAASFVPGAASEVRAWRAAVPCPAETSAARTSAAERDRESREDCLSTLTAVIERTEPGGPRQPSRLYFGGGRPLERISVAEEAARAFRPGDRVELTIWRREVMAVAGERHVWHKHVIPAGDVAVFAAVLALAAGYPGARVLLRLRGRRLPDDEVLPSALPFVGALAGTALWLLPLCYLHPTALFTAPVAVTWAAVGSLVTLGLLVWAWRATRVRGPGGAGAAGESPEEEKGGGGEEFLPARFLEHTDYNPHHFGTHIVVGGGGPPAVTPHPGPGRFAAKPIPVERLTVREVRRVRGDDSEAVSRSWHIAELDDAGRRVRLAAAPADLARILRELGIASASPDPVGPADLANTAGAGGSKGTGP</sequence>
<protein>
    <submittedName>
        <fullName evidence="1">Membrane protein</fullName>
    </submittedName>
</protein>
<organism evidence="1 2">
    <name type="scientific">Streptomyces fradiae</name>
    <name type="common">Streptomyces roseoflavus</name>
    <dbReference type="NCBI Taxonomy" id="1906"/>
    <lineage>
        <taxon>Bacteria</taxon>
        <taxon>Bacillati</taxon>
        <taxon>Actinomycetota</taxon>
        <taxon>Actinomycetes</taxon>
        <taxon>Kitasatosporales</taxon>
        <taxon>Streptomycetaceae</taxon>
        <taxon>Streptomyces</taxon>
    </lineage>
</organism>
<gene>
    <name evidence="1" type="ORF">ADZ36_04145</name>
</gene>